<dbReference type="RefSeq" id="WP_252855122.1">
    <property type="nucleotide sequence ID" value="NZ_JAMXLR010000087.1"/>
</dbReference>
<dbReference type="Proteomes" id="UP001155241">
    <property type="component" value="Unassembled WGS sequence"/>
</dbReference>
<evidence type="ECO:0000313" key="4">
    <source>
        <dbReference type="Proteomes" id="UP001155241"/>
    </source>
</evidence>
<name>A0A9X2JKP3_9BACT</name>
<evidence type="ECO:0000256" key="1">
    <source>
        <dbReference type="SAM" id="MobiDB-lite"/>
    </source>
</evidence>
<evidence type="ECO:0000256" key="2">
    <source>
        <dbReference type="SAM" id="SignalP"/>
    </source>
</evidence>
<gene>
    <name evidence="3" type="ORF">NG895_24180</name>
</gene>
<keyword evidence="2" id="KW-0732">Signal</keyword>
<organism evidence="3 4">
    <name type="scientific">Aeoliella straminimaris</name>
    <dbReference type="NCBI Taxonomy" id="2954799"/>
    <lineage>
        <taxon>Bacteria</taxon>
        <taxon>Pseudomonadati</taxon>
        <taxon>Planctomycetota</taxon>
        <taxon>Planctomycetia</taxon>
        <taxon>Pirellulales</taxon>
        <taxon>Lacipirellulaceae</taxon>
        <taxon>Aeoliella</taxon>
    </lineage>
</organism>
<dbReference type="EMBL" id="JAMXLR010000087">
    <property type="protein sequence ID" value="MCO6047009.1"/>
    <property type="molecule type" value="Genomic_DNA"/>
</dbReference>
<feature type="signal peptide" evidence="2">
    <location>
        <begin position="1"/>
        <end position="22"/>
    </location>
</feature>
<reference evidence="3" key="1">
    <citation type="submission" date="2022-06" db="EMBL/GenBank/DDBJ databases">
        <title>Aeoliella straminimaris, a novel planctomycete from sediments.</title>
        <authorList>
            <person name="Vitorino I.R."/>
            <person name="Lage O.M."/>
        </authorList>
    </citation>
    <scope>NUCLEOTIDE SEQUENCE</scope>
    <source>
        <strain evidence="3">ICT_H6.2</strain>
    </source>
</reference>
<feature type="region of interest" description="Disordered" evidence="1">
    <location>
        <begin position="62"/>
        <end position="93"/>
    </location>
</feature>
<evidence type="ECO:0000313" key="3">
    <source>
        <dbReference type="EMBL" id="MCO6047009.1"/>
    </source>
</evidence>
<accession>A0A9X2JKP3</accession>
<comment type="caution">
    <text evidence="3">The sequence shown here is derived from an EMBL/GenBank/DDBJ whole genome shotgun (WGS) entry which is preliminary data.</text>
</comment>
<dbReference type="AlphaFoldDB" id="A0A9X2JKP3"/>
<keyword evidence="4" id="KW-1185">Reference proteome</keyword>
<protein>
    <submittedName>
        <fullName evidence="3">Uncharacterized protein</fullName>
    </submittedName>
</protein>
<sequence>MSAKLSLLALLATMLLPVHCFAQMFDYGGQSEATRQLNRFQAQGSVDAYTKRVIQRDRTVNSGFGAPRVSDPGVNVGSSPAQPPRAQSASFGVGTAGASGAKPFAGFSPSPTVSPYLNLFRETLNGEDDLNYQTIVRPQLQQERFNSQVRRQEMQVNQELTALSARNAYNVTGNQQVAPTGHSATFQNYSRFYPAKSQRRRR</sequence>
<proteinExistence type="predicted"/>
<feature type="chain" id="PRO_5040735708" evidence="2">
    <location>
        <begin position="23"/>
        <end position="202"/>
    </location>
</feature>
<feature type="compositionally biased region" description="Polar residues" evidence="1">
    <location>
        <begin position="76"/>
        <end position="90"/>
    </location>
</feature>